<dbReference type="Proteomes" id="UP001202248">
    <property type="component" value="Unassembled WGS sequence"/>
</dbReference>
<organism evidence="2 3">
    <name type="scientific">Niabella ginsengisoli</name>
    <dbReference type="NCBI Taxonomy" id="522298"/>
    <lineage>
        <taxon>Bacteria</taxon>
        <taxon>Pseudomonadati</taxon>
        <taxon>Bacteroidota</taxon>
        <taxon>Chitinophagia</taxon>
        <taxon>Chitinophagales</taxon>
        <taxon>Chitinophagaceae</taxon>
        <taxon>Niabella</taxon>
    </lineage>
</organism>
<accession>A0ABS9SII2</accession>
<evidence type="ECO:0000313" key="2">
    <source>
        <dbReference type="EMBL" id="MCH5598171.1"/>
    </source>
</evidence>
<evidence type="ECO:0000313" key="3">
    <source>
        <dbReference type="Proteomes" id="UP001202248"/>
    </source>
</evidence>
<gene>
    <name evidence="2" type="ORF">MKP09_09745</name>
</gene>
<sequence length="86" mass="9540">MPITYSSVVSMKNSTAQGETCNKNPYSNTAEEKTPSNSLSISEEYVHNVHSDLHLPIQQITIAYIHAHEATYTAYHGELHCPPPNV</sequence>
<protein>
    <submittedName>
        <fullName evidence="2">Uncharacterized protein</fullName>
    </submittedName>
</protein>
<reference evidence="2 3" key="1">
    <citation type="submission" date="2022-02" db="EMBL/GenBank/DDBJ databases">
        <authorList>
            <person name="Min J."/>
        </authorList>
    </citation>
    <scope>NUCLEOTIDE SEQUENCE [LARGE SCALE GENOMIC DNA]</scope>
    <source>
        <strain evidence="2 3">GR10-1</strain>
    </source>
</reference>
<keyword evidence="3" id="KW-1185">Reference proteome</keyword>
<comment type="caution">
    <text evidence="2">The sequence shown here is derived from an EMBL/GenBank/DDBJ whole genome shotgun (WGS) entry which is preliminary data.</text>
</comment>
<feature type="region of interest" description="Disordered" evidence="1">
    <location>
        <begin position="1"/>
        <end position="38"/>
    </location>
</feature>
<dbReference type="EMBL" id="JAKWBL010000001">
    <property type="protein sequence ID" value="MCH5598171.1"/>
    <property type="molecule type" value="Genomic_DNA"/>
</dbReference>
<name>A0ABS9SII2_9BACT</name>
<proteinExistence type="predicted"/>
<evidence type="ECO:0000256" key="1">
    <source>
        <dbReference type="SAM" id="MobiDB-lite"/>
    </source>
</evidence>
<dbReference type="RefSeq" id="WP_240827521.1">
    <property type="nucleotide sequence ID" value="NZ_JAKWBL010000001.1"/>
</dbReference>